<evidence type="ECO:0000313" key="4">
    <source>
        <dbReference type="Proteomes" id="UP001519287"/>
    </source>
</evidence>
<evidence type="ECO:0000259" key="2">
    <source>
        <dbReference type="Pfam" id="PF04909"/>
    </source>
</evidence>
<dbReference type="InterPro" id="IPR032466">
    <property type="entry name" value="Metal_Hydrolase"/>
</dbReference>
<dbReference type="InterPro" id="IPR006680">
    <property type="entry name" value="Amidohydro-rel"/>
</dbReference>
<proteinExistence type="predicted"/>
<keyword evidence="4" id="KW-1185">Reference proteome</keyword>
<gene>
    <name evidence="3" type="ORF">J2Z66_001827</name>
</gene>
<dbReference type="EMBL" id="JAGGLB010000004">
    <property type="protein sequence ID" value="MBP1990229.1"/>
    <property type="molecule type" value="Genomic_DNA"/>
</dbReference>
<dbReference type="InterPro" id="IPR032465">
    <property type="entry name" value="ACMSD"/>
</dbReference>
<dbReference type="SUPFAM" id="SSF51556">
    <property type="entry name" value="Metallo-dependent hydrolases"/>
    <property type="match status" value="1"/>
</dbReference>
<feature type="domain" description="Amidohydrolase-related" evidence="2">
    <location>
        <begin position="4"/>
        <end position="278"/>
    </location>
</feature>
<keyword evidence="1" id="KW-0456">Lyase</keyword>
<dbReference type="Pfam" id="PF04909">
    <property type="entry name" value="Amidohydro_2"/>
    <property type="match status" value="1"/>
</dbReference>
<dbReference type="RefSeq" id="WP_312894457.1">
    <property type="nucleotide sequence ID" value="NZ_JAGGLB010000004.1"/>
</dbReference>
<comment type="caution">
    <text evidence="3">The sequence shown here is derived from an EMBL/GenBank/DDBJ whole genome shotgun (WGS) entry which is preliminary data.</text>
</comment>
<organism evidence="3 4">
    <name type="scientific">Paenibacillus eucommiae</name>
    <dbReference type="NCBI Taxonomy" id="1355755"/>
    <lineage>
        <taxon>Bacteria</taxon>
        <taxon>Bacillati</taxon>
        <taxon>Bacillota</taxon>
        <taxon>Bacilli</taxon>
        <taxon>Bacillales</taxon>
        <taxon>Paenibacillaceae</taxon>
        <taxon>Paenibacillus</taxon>
    </lineage>
</organism>
<dbReference type="Gene3D" id="3.20.20.140">
    <property type="entry name" value="Metal-dependent hydrolases"/>
    <property type="match status" value="1"/>
</dbReference>
<name>A0ABS4IRM9_9BACL</name>
<protein>
    <submittedName>
        <fullName evidence="3">TIM-barrel fold metal-dependent hydrolase</fullName>
    </submittedName>
</protein>
<dbReference type="PANTHER" id="PTHR21240">
    <property type="entry name" value="2-AMINO-3-CARBOXYLMUCONATE-6-SEMIALDEHYDE DECARBOXYLASE"/>
    <property type="match status" value="1"/>
</dbReference>
<evidence type="ECO:0000313" key="3">
    <source>
        <dbReference type="EMBL" id="MBP1990229.1"/>
    </source>
</evidence>
<keyword evidence="3" id="KW-0378">Hydrolase</keyword>
<reference evidence="3 4" key="1">
    <citation type="submission" date="2021-03" db="EMBL/GenBank/DDBJ databases">
        <title>Genomic Encyclopedia of Type Strains, Phase IV (KMG-IV): sequencing the most valuable type-strain genomes for metagenomic binning, comparative biology and taxonomic classification.</title>
        <authorList>
            <person name="Goeker M."/>
        </authorList>
    </citation>
    <scope>NUCLEOTIDE SEQUENCE [LARGE SCALE GENOMIC DNA]</scope>
    <source>
        <strain evidence="3 4">DSM 26048</strain>
    </source>
</reference>
<evidence type="ECO:0000256" key="1">
    <source>
        <dbReference type="ARBA" id="ARBA00023239"/>
    </source>
</evidence>
<accession>A0ABS4IRM9</accession>
<dbReference type="GO" id="GO:0016787">
    <property type="term" value="F:hydrolase activity"/>
    <property type="evidence" value="ECO:0007669"/>
    <property type="project" value="UniProtKB-KW"/>
</dbReference>
<dbReference type="Proteomes" id="UP001519287">
    <property type="component" value="Unassembled WGS sequence"/>
</dbReference>
<sequence length="279" mass="31243">MVFDCHTHLAEPHHLSGSFLADAQKAWGAGFVLKSTPDDHRQAMKQCSGAVVLALDAPYIGFNVPNEFVAQYVAEDRTRLFGFASVDPNRPGSDRLLEAAIKGLQLKGLKLAPIYQNFHPLDRMCYPLYAKAQELKLPIMWHQGTSFVREGPLEKSRPADLDPVARSFPDLKMIIAHMGHPWVGEAISTVRKHPNLYTDISALGTRPWQMYNALVEAVEYGIEDKLLFGSDFPFFDARQTADSLRNLNRLVEGTNLPRISDQVIDKILHKNTPELLGLV</sequence>
<dbReference type="PANTHER" id="PTHR21240:SF19">
    <property type="entry name" value="CATALYTIC_ HYDROLASE"/>
    <property type="match status" value="1"/>
</dbReference>
<dbReference type="CDD" id="cd01292">
    <property type="entry name" value="metallo-dependent_hydrolases"/>
    <property type="match status" value="1"/>
</dbReference>